<evidence type="ECO:0000256" key="3">
    <source>
        <dbReference type="ARBA" id="ARBA00022448"/>
    </source>
</evidence>
<dbReference type="Gene3D" id="1.20.1250.20">
    <property type="entry name" value="MFS general substrate transporter like domains"/>
    <property type="match status" value="1"/>
</dbReference>
<dbReference type="InterPro" id="IPR036259">
    <property type="entry name" value="MFS_trans_sf"/>
</dbReference>
<feature type="transmembrane region" description="Helical" evidence="7">
    <location>
        <begin position="536"/>
        <end position="559"/>
    </location>
</feature>
<dbReference type="FunFam" id="1.20.1250.20:FF:000085">
    <property type="entry name" value="MFS peptide transporter Ptr2"/>
    <property type="match status" value="1"/>
</dbReference>
<feature type="transmembrane region" description="Helical" evidence="7">
    <location>
        <begin position="131"/>
        <end position="151"/>
    </location>
</feature>
<feature type="transmembrane region" description="Helical" evidence="7">
    <location>
        <begin position="281"/>
        <end position="303"/>
    </location>
</feature>
<proteinExistence type="inferred from homology"/>
<evidence type="ECO:0000256" key="6">
    <source>
        <dbReference type="ARBA" id="ARBA00023136"/>
    </source>
</evidence>
<dbReference type="GO" id="GO:0005886">
    <property type="term" value="C:plasma membrane"/>
    <property type="evidence" value="ECO:0007669"/>
    <property type="project" value="UniProtKB-ARBA"/>
</dbReference>
<keyword evidence="6 7" id="KW-0472">Membrane</keyword>
<evidence type="ECO:0000256" key="5">
    <source>
        <dbReference type="ARBA" id="ARBA00022989"/>
    </source>
</evidence>
<reference evidence="8 9" key="1">
    <citation type="submission" date="2018-05" db="EMBL/GenBank/DDBJ databases">
        <title>Genome sequencing and assembly of the regulated plant pathogen Lachnellula willkommii and related sister species for the development of diagnostic species identification markers.</title>
        <authorList>
            <person name="Giroux E."/>
            <person name="Bilodeau G."/>
        </authorList>
    </citation>
    <scope>NUCLEOTIDE SEQUENCE [LARGE SCALE GENOMIC DNA]</scope>
    <source>
        <strain evidence="8 9">CBS 268.59</strain>
    </source>
</reference>
<dbReference type="EMBL" id="QGMK01001020">
    <property type="protein sequence ID" value="TVY75557.1"/>
    <property type="molecule type" value="Genomic_DNA"/>
</dbReference>
<evidence type="ECO:0000313" key="8">
    <source>
        <dbReference type="EMBL" id="TVY75557.1"/>
    </source>
</evidence>
<evidence type="ECO:0000256" key="7">
    <source>
        <dbReference type="SAM" id="Phobius"/>
    </source>
</evidence>
<feature type="transmembrane region" description="Helical" evidence="7">
    <location>
        <begin position="459"/>
        <end position="477"/>
    </location>
</feature>
<dbReference type="AlphaFoldDB" id="A0A8T9C5M2"/>
<keyword evidence="3" id="KW-0813">Transport</keyword>
<protein>
    <submittedName>
        <fullName evidence="8">Peptide transporter PTR2</fullName>
    </submittedName>
</protein>
<dbReference type="GO" id="GO:0071916">
    <property type="term" value="F:dipeptide transmembrane transporter activity"/>
    <property type="evidence" value="ECO:0007669"/>
    <property type="project" value="UniProtKB-ARBA"/>
</dbReference>
<dbReference type="OrthoDB" id="8904098at2759"/>
<dbReference type="Proteomes" id="UP000469558">
    <property type="component" value="Unassembled WGS sequence"/>
</dbReference>
<gene>
    <name evidence="8" type="primary">PTR2_1</name>
    <name evidence="8" type="ORF">LSUE1_G008656</name>
</gene>
<accession>A0A8T9C5M2</accession>
<evidence type="ECO:0000256" key="4">
    <source>
        <dbReference type="ARBA" id="ARBA00022692"/>
    </source>
</evidence>
<sequence>KPNPLEPSVFATSAPPEIAEPHGRSSYAVVEAIGDPIHNGEKATIYAEGHALYPRPTADEEKVLRKVADKIPAVSFALCLVEFAERASYYGVSTIFNNFLQFPLPAGGNGAGAPPVGTQETAGALNKGLTFANAFVLLFTFLAYVVPLYGAWLADTRLGRYKVIAIGVFLCGVAHVILVISGIPSILQAGRGIAPFMVGFFILAFGAGLFKPNIAPTVIDQYQNQIAYVKVIPGTAKRAEERVIVDPETTIQRMMLIFYGLINVGAFYAIACTYAEKYVGYWLAFLLPGIIYFLLPILLVAYYKKTKKVAPNKSAYKSTYTIIWVALSQNGWKLWKLFRRNGFWDAAIPSKMRAAGIFEHKGQPIAWTDVETDDVKRTFTACQVFLYFAIYNLNDGGIGSVLSSQGSTMTTNGAPNDLLNNFNPLTIIVTIPLLSYVIYPTLNKWRIPFGRITRITTGFTLAWISGVIGAIIQWRIYKTSPCGYYATGCTVGTGVSPLSIWLQVPNVSLGAISECLCNVTAYELAYARSPKSMRGLVMSLFLFTNALSSALGEIVSPAITDPYLIWIWAGPAIAMAALTVHFYWTFKDLDTDTFMNEQNVSVLPGATESVVGDEESGVVGVSETTDNVGKNVVAHIKAA</sequence>
<feature type="transmembrane region" description="Helical" evidence="7">
    <location>
        <begin position="163"/>
        <end position="187"/>
    </location>
</feature>
<keyword evidence="5 7" id="KW-1133">Transmembrane helix</keyword>
<dbReference type="PANTHER" id="PTHR11654">
    <property type="entry name" value="OLIGOPEPTIDE TRANSPORTER-RELATED"/>
    <property type="match status" value="1"/>
</dbReference>
<dbReference type="Pfam" id="PF00854">
    <property type="entry name" value="PTR2"/>
    <property type="match status" value="1"/>
</dbReference>
<feature type="non-terminal residue" evidence="8">
    <location>
        <position position="1"/>
    </location>
</feature>
<feature type="transmembrane region" description="Helical" evidence="7">
    <location>
        <begin position="256"/>
        <end position="275"/>
    </location>
</feature>
<comment type="caution">
    <text evidence="8">The sequence shown here is derived from an EMBL/GenBank/DDBJ whole genome shotgun (WGS) entry which is preliminary data.</text>
</comment>
<keyword evidence="4 7" id="KW-0812">Transmembrane</keyword>
<evidence type="ECO:0000313" key="9">
    <source>
        <dbReference type="Proteomes" id="UP000469558"/>
    </source>
</evidence>
<feature type="transmembrane region" description="Helical" evidence="7">
    <location>
        <begin position="193"/>
        <end position="210"/>
    </location>
</feature>
<feature type="transmembrane region" description="Helical" evidence="7">
    <location>
        <begin position="565"/>
        <end position="586"/>
    </location>
</feature>
<evidence type="ECO:0000256" key="2">
    <source>
        <dbReference type="ARBA" id="ARBA00005982"/>
    </source>
</evidence>
<comment type="subcellular location">
    <subcellularLocation>
        <location evidence="1">Membrane</location>
        <topology evidence="1">Multi-pass membrane protein</topology>
    </subcellularLocation>
</comment>
<comment type="similarity">
    <text evidence="2">Belongs to the major facilitator superfamily. Proton-dependent oligopeptide transporter (POT/PTR) (TC 2.A.17) family.</text>
</comment>
<dbReference type="InterPro" id="IPR000109">
    <property type="entry name" value="POT_fam"/>
</dbReference>
<name>A0A8T9C5M2_9HELO</name>
<evidence type="ECO:0000256" key="1">
    <source>
        <dbReference type="ARBA" id="ARBA00004141"/>
    </source>
</evidence>
<keyword evidence="9" id="KW-1185">Reference proteome</keyword>
<organism evidence="8 9">
    <name type="scientific">Lachnellula suecica</name>
    <dbReference type="NCBI Taxonomy" id="602035"/>
    <lineage>
        <taxon>Eukaryota</taxon>
        <taxon>Fungi</taxon>
        <taxon>Dikarya</taxon>
        <taxon>Ascomycota</taxon>
        <taxon>Pezizomycotina</taxon>
        <taxon>Leotiomycetes</taxon>
        <taxon>Helotiales</taxon>
        <taxon>Lachnaceae</taxon>
        <taxon>Lachnellula</taxon>
    </lineage>
</organism>
<dbReference type="SUPFAM" id="SSF103473">
    <property type="entry name" value="MFS general substrate transporter"/>
    <property type="match status" value="1"/>
</dbReference>
<feature type="transmembrane region" description="Helical" evidence="7">
    <location>
        <begin position="422"/>
        <end position="439"/>
    </location>
</feature>